<evidence type="ECO:0000256" key="1">
    <source>
        <dbReference type="ARBA" id="ARBA00022723"/>
    </source>
</evidence>
<evidence type="ECO:0000256" key="2">
    <source>
        <dbReference type="ARBA" id="ARBA00022771"/>
    </source>
</evidence>
<feature type="domain" description="MYND-type" evidence="6">
    <location>
        <begin position="13"/>
        <end position="49"/>
    </location>
</feature>
<dbReference type="SUPFAM" id="SSF144232">
    <property type="entry name" value="HIT/MYND zinc finger-like"/>
    <property type="match status" value="1"/>
</dbReference>
<evidence type="ECO:0000256" key="3">
    <source>
        <dbReference type="ARBA" id="ARBA00022833"/>
    </source>
</evidence>
<reference evidence="7 8" key="1">
    <citation type="submission" date="2015-04" db="EMBL/GenBank/DDBJ databases">
        <title>Complete genome sequence of Schizopora paradoxa KUC8140, a cosmopolitan wood degrader in East Asia.</title>
        <authorList>
            <consortium name="DOE Joint Genome Institute"/>
            <person name="Min B."/>
            <person name="Park H."/>
            <person name="Jang Y."/>
            <person name="Kim J.-J."/>
            <person name="Kim K.H."/>
            <person name="Pangilinan J."/>
            <person name="Lipzen A."/>
            <person name="Riley R."/>
            <person name="Grigoriev I.V."/>
            <person name="Spatafora J.W."/>
            <person name="Choi I.-G."/>
        </authorList>
    </citation>
    <scope>NUCLEOTIDE SEQUENCE [LARGE SCALE GENOMIC DNA]</scope>
    <source>
        <strain evidence="7 8">KUC8140</strain>
    </source>
</reference>
<evidence type="ECO:0000313" key="8">
    <source>
        <dbReference type="Proteomes" id="UP000053477"/>
    </source>
</evidence>
<dbReference type="Pfam" id="PF01753">
    <property type="entry name" value="zf-MYND"/>
    <property type="match status" value="1"/>
</dbReference>
<keyword evidence="8" id="KW-1185">Reference proteome</keyword>
<proteinExistence type="predicted"/>
<feature type="region of interest" description="Disordered" evidence="5">
    <location>
        <begin position="54"/>
        <end position="73"/>
    </location>
</feature>
<evidence type="ECO:0000256" key="4">
    <source>
        <dbReference type="PROSITE-ProRule" id="PRU00134"/>
    </source>
</evidence>
<evidence type="ECO:0000313" key="7">
    <source>
        <dbReference type="EMBL" id="KLO08871.1"/>
    </source>
</evidence>
<dbReference type="PROSITE" id="PS01360">
    <property type="entry name" value="ZF_MYND_1"/>
    <property type="match status" value="1"/>
</dbReference>
<evidence type="ECO:0000259" key="6">
    <source>
        <dbReference type="PROSITE" id="PS50865"/>
    </source>
</evidence>
<dbReference type="Gene3D" id="6.10.140.2220">
    <property type="match status" value="1"/>
</dbReference>
<dbReference type="PROSITE" id="PS50865">
    <property type="entry name" value="ZF_MYND_2"/>
    <property type="match status" value="1"/>
</dbReference>
<name>A0A0H2RVL8_9AGAM</name>
<dbReference type="InterPro" id="IPR002893">
    <property type="entry name" value="Znf_MYND"/>
</dbReference>
<dbReference type="Proteomes" id="UP000053477">
    <property type="component" value="Unassembled WGS sequence"/>
</dbReference>
<dbReference type="InParanoid" id="A0A0H2RVL8"/>
<accession>A0A0H2RVL8</accession>
<organism evidence="7 8">
    <name type="scientific">Schizopora paradoxa</name>
    <dbReference type="NCBI Taxonomy" id="27342"/>
    <lineage>
        <taxon>Eukaryota</taxon>
        <taxon>Fungi</taxon>
        <taxon>Dikarya</taxon>
        <taxon>Basidiomycota</taxon>
        <taxon>Agaricomycotina</taxon>
        <taxon>Agaricomycetes</taxon>
        <taxon>Hymenochaetales</taxon>
        <taxon>Schizoporaceae</taxon>
        <taxon>Schizopora</taxon>
    </lineage>
</organism>
<keyword evidence="1" id="KW-0479">Metal-binding</keyword>
<evidence type="ECO:0000256" key="5">
    <source>
        <dbReference type="SAM" id="MobiDB-lite"/>
    </source>
</evidence>
<dbReference type="EMBL" id="KQ086074">
    <property type="protein sequence ID" value="KLO08871.1"/>
    <property type="molecule type" value="Genomic_DNA"/>
</dbReference>
<dbReference type="STRING" id="27342.A0A0H2RVL8"/>
<protein>
    <recommendedName>
        <fullName evidence="6">MYND-type domain-containing protein</fullName>
    </recommendedName>
</protein>
<dbReference type="AlphaFoldDB" id="A0A0H2RVL8"/>
<keyword evidence="2 4" id="KW-0863">Zinc-finger</keyword>
<dbReference type="OrthoDB" id="437457at2759"/>
<gene>
    <name evidence="7" type="ORF">SCHPADRAFT_592111</name>
</gene>
<dbReference type="GO" id="GO:0008270">
    <property type="term" value="F:zinc ion binding"/>
    <property type="evidence" value="ECO:0007669"/>
    <property type="project" value="UniProtKB-KW"/>
</dbReference>
<sequence length="230" mass="26228">MTDLNVSKEGGPCPVCNVQATKRCSRCGSVHYCSKEHQTEHWSMHKRYCKNMQSPNEAHPTPRVGLTQAQKNSRIPTEVGSKFTVDAIFFPCDEDHPRIIQLPFEVKEDDDEGFKQVYHMYDPPFVEKMLGDTWFGRSTIGKVEANGAPIPGGCTLELMYRDDFLQDGSTLNRSIQYITGGDTPHRWCGSMLAIRHPRSYGMSMMSDFVVNIEDDDLQILRNYFMGYGRK</sequence>
<keyword evidence="3" id="KW-0862">Zinc</keyword>